<protein>
    <submittedName>
        <fullName evidence="2">Uncharacterized protein</fullName>
    </submittedName>
</protein>
<accession>A0AAV4UQ12</accession>
<sequence>MKDCVKARKNAFIVLDLIQQHPKPRHIHEQKILEFKKCRNHLTIGEARRIYAQSSKTNYSDAAKPTRQLKHRRNRKSKSREYCSKHYD</sequence>
<name>A0AAV4UQ12_CAEEX</name>
<feature type="compositionally biased region" description="Basic residues" evidence="1">
    <location>
        <begin position="67"/>
        <end position="78"/>
    </location>
</feature>
<dbReference type="AlphaFoldDB" id="A0AAV4UQ12"/>
<feature type="compositionally biased region" description="Basic and acidic residues" evidence="1">
    <location>
        <begin position="79"/>
        <end position="88"/>
    </location>
</feature>
<gene>
    <name evidence="2" type="ORF">CEXT_579971</name>
</gene>
<evidence type="ECO:0000313" key="3">
    <source>
        <dbReference type="Proteomes" id="UP001054945"/>
    </source>
</evidence>
<proteinExistence type="predicted"/>
<reference evidence="2 3" key="1">
    <citation type="submission" date="2021-06" db="EMBL/GenBank/DDBJ databases">
        <title>Caerostris extrusa draft genome.</title>
        <authorList>
            <person name="Kono N."/>
            <person name="Arakawa K."/>
        </authorList>
    </citation>
    <scope>NUCLEOTIDE SEQUENCE [LARGE SCALE GENOMIC DNA]</scope>
</reference>
<feature type="region of interest" description="Disordered" evidence="1">
    <location>
        <begin position="54"/>
        <end position="88"/>
    </location>
</feature>
<comment type="caution">
    <text evidence="2">The sequence shown here is derived from an EMBL/GenBank/DDBJ whole genome shotgun (WGS) entry which is preliminary data.</text>
</comment>
<dbReference type="EMBL" id="BPLR01013245">
    <property type="protein sequence ID" value="GIY59819.1"/>
    <property type="molecule type" value="Genomic_DNA"/>
</dbReference>
<evidence type="ECO:0000256" key="1">
    <source>
        <dbReference type="SAM" id="MobiDB-lite"/>
    </source>
</evidence>
<dbReference type="Proteomes" id="UP001054945">
    <property type="component" value="Unassembled WGS sequence"/>
</dbReference>
<keyword evidence="3" id="KW-1185">Reference proteome</keyword>
<organism evidence="2 3">
    <name type="scientific">Caerostris extrusa</name>
    <name type="common">Bark spider</name>
    <name type="synonym">Caerostris bankana</name>
    <dbReference type="NCBI Taxonomy" id="172846"/>
    <lineage>
        <taxon>Eukaryota</taxon>
        <taxon>Metazoa</taxon>
        <taxon>Ecdysozoa</taxon>
        <taxon>Arthropoda</taxon>
        <taxon>Chelicerata</taxon>
        <taxon>Arachnida</taxon>
        <taxon>Araneae</taxon>
        <taxon>Araneomorphae</taxon>
        <taxon>Entelegynae</taxon>
        <taxon>Araneoidea</taxon>
        <taxon>Araneidae</taxon>
        <taxon>Caerostris</taxon>
    </lineage>
</organism>
<evidence type="ECO:0000313" key="2">
    <source>
        <dbReference type="EMBL" id="GIY59819.1"/>
    </source>
</evidence>